<evidence type="ECO:0000256" key="1">
    <source>
        <dbReference type="SAM" id="Phobius"/>
    </source>
</evidence>
<organism evidence="2 3">
    <name type="scientific">Clostridium acidisoli DSM 12555</name>
    <dbReference type="NCBI Taxonomy" id="1121291"/>
    <lineage>
        <taxon>Bacteria</taxon>
        <taxon>Bacillati</taxon>
        <taxon>Bacillota</taxon>
        <taxon>Clostridia</taxon>
        <taxon>Eubacteriales</taxon>
        <taxon>Clostridiaceae</taxon>
        <taxon>Clostridium</taxon>
    </lineage>
</organism>
<evidence type="ECO:0000313" key="3">
    <source>
        <dbReference type="Proteomes" id="UP000192468"/>
    </source>
</evidence>
<accession>A0A1W1XQB7</accession>
<feature type="transmembrane region" description="Helical" evidence="1">
    <location>
        <begin position="157"/>
        <end position="182"/>
    </location>
</feature>
<protein>
    <submittedName>
        <fullName evidence="2">ABC-2 type transport system permease protein</fullName>
    </submittedName>
</protein>
<dbReference type="GO" id="GO:0140359">
    <property type="term" value="F:ABC-type transporter activity"/>
    <property type="evidence" value="ECO:0007669"/>
    <property type="project" value="InterPro"/>
</dbReference>
<dbReference type="RefSeq" id="WP_084116518.1">
    <property type="nucleotide sequence ID" value="NZ_FWXH01000011.1"/>
</dbReference>
<dbReference type="EMBL" id="FWXH01000011">
    <property type="protein sequence ID" value="SMC26067.1"/>
    <property type="molecule type" value="Genomic_DNA"/>
</dbReference>
<keyword evidence="3" id="KW-1185">Reference proteome</keyword>
<keyword evidence="1" id="KW-0812">Transmembrane</keyword>
<feature type="transmembrane region" description="Helical" evidence="1">
    <location>
        <begin position="239"/>
        <end position="258"/>
    </location>
</feature>
<evidence type="ECO:0000313" key="2">
    <source>
        <dbReference type="EMBL" id="SMC26067.1"/>
    </source>
</evidence>
<feature type="transmembrane region" description="Helical" evidence="1">
    <location>
        <begin position="123"/>
        <end position="145"/>
    </location>
</feature>
<dbReference type="Pfam" id="PF12679">
    <property type="entry name" value="ABC2_membrane_2"/>
    <property type="match status" value="1"/>
</dbReference>
<feature type="transmembrane region" description="Helical" evidence="1">
    <location>
        <begin position="189"/>
        <end position="210"/>
    </location>
</feature>
<dbReference type="STRING" id="1121291.SAMN02745134_02699"/>
<keyword evidence="1" id="KW-1133">Transmembrane helix</keyword>
<dbReference type="OrthoDB" id="9800309at2"/>
<dbReference type="AlphaFoldDB" id="A0A1W1XQB7"/>
<dbReference type="PANTHER" id="PTHR37305">
    <property type="entry name" value="INTEGRAL MEMBRANE PROTEIN-RELATED"/>
    <property type="match status" value="1"/>
</dbReference>
<sequence length="266" mass="29981">MNMFLHELKAYRKSTIIWSISLVLVALLMLSMFPSIAKDAENFKKLLDVYPPALKKALGISIDSVTSLLTYYSSFVLLYVVLCGAIQAMNLGTSIISKEVREKTADFLLTKPVKRQKIITSKILACTVSLLITNIVYIVCSSVIAEIVTNKPFQYNIFLLLSLTLLFVQLMFMSLGVSISVIIPRIKSVLPISISTVFGFFFIAMFSSIIGDKATRYITPFKYYDATYIIKNSNYEGKFILIELIFIVFAISMSYIIYSKKDIHAV</sequence>
<proteinExistence type="predicted"/>
<name>A0A1W1XQB7_9CLOT</name>
<dbReference type="GO" id="GO:0005886">
    <property type="term" value="C:plasma membrane"/>
    <property type="evidence" value="ECO:0007669"/>
    <property type="project" value="UniProtKB-SubCell"/>
</dbReference>
<reference evidence="2 3" key="1">
    <citation type="submission" date="2017-04" db="EMBL/GenBank/DDBJ databases">
        <authorList>
            <person name="Afonso C.L."/>
            <person name="Miller P.J."/>
            <person name="Scott M.A."/>
            <person name="Spackman E."/>
            <person name="Goraichik I."/>
            <person name="Dimitrov K.M."/>
            <person name="Suarez D.L."/>
            <person name="Swayne D.E."/>
        </authorList>
    </citation>
    <scope>NUCLEOTIDE SEQUENCE [LARGE SCALE GENOMIC DNA]</scope>
    <source>
        <strain evidence="2 3">DSM 12555</strain>
    </source>
</reference>
<gene>
    <name evidence="2" type="ORF">SAMN02745134_02699</name>
</gene>
<keyword evidence="1" id="KW-0472">Membrane</keyword>
<dbReference type="Proteomes" id="UP000192468">
    <property type="component" value="Unassembled WGS sequence"/>
</dbReference>
<dbReference type="PANTHER" id="PTHR37305:SF1">
    <property type="entry name" value="MEMBRANE PROTEIN"/>
    <property type="match status" value="1"/>
</dbReference>